<evidence type="ECO:0000313" key="1">
    <source>
        <dbReference type="EMBL" id="KAG0292185.1"/>
    </source>
</evidence>
<gene>
    <name evidence="1" type="ORF">BGZ97_005673</name>
</gene>
<evidence type="ECO:0008006" key="3">
    <source>
        <dbReference type="Google" id="ProtNLM"/>
    </source>
</evidence>
<proteinExistence type="predicted"/>
<dbReference type="AlphaFoldDB" id="A0A9P6UG68"/>
<dbReference type="OrthoDB" id="2407853at2759"/>
<name>A0A9P6UG68_9FUNG</name>
<feature type="non-terminal residue" evidence="1">
    <location>
        <position position="573"/>
    </location>
</feature>
<dbReference type="EMBL" id="JAAAIN010002540">
    <property type="protein sequence ID" value="KAG0292185.1"/>
    <property type="molecule type" value="Genomic_DNA"/>
</dbReference>
<dbReference type="SUPFAM" id="SSF52047">
    <property type="entry name" value="RNI-like"/>
    <property type="match status" value="1"/>
</dbReference>
<keyword evidence="2" id="KW-1185">Reference proteome</keyword>
<dbReference type="PANTHER" id="PTHR16134:SF119">
    <property type="entry name" value="AT02038P-RELATED"/>
    <property type="match status" value="1"/>
</dbReference>
<protein>
    <recommendedName>
        <fullName evidence="3">F-box domain-containing protein</fullName>
    </recommendedName>
</protein>
<reference evidence="1" key="1">
    <citation type="journal article" date="2020" name="Fungal Divers.">
        <title>Resolving the Mortierellaceae phylogeny through synthesis of multi-gene phylogenetics and phylogenomics.</title>
        <authorList>
            <person name="Vandepol N."/>
            <person name="Liber J."/>
            <person name="Desiro A."/>
            <person name="Na H."/>
            <person name="Kennedy M."/>
            <person name="Barry K."/>
            <person name="Grigoriev I.V."/>
            <person name="Miller A.N."/>
            <person name="O'Donnell K."/>
            <person name="Stajich J.E."/>
            <person name="Bonito G."/>
        </authorList>
    </citation>
    <scope>NUCLEOTIDE SEQUENCE</scope>
    <source>
        <strain evidence="1">NVP60</strain>
    </source>
</reference>
<evidence type="ECO:0000313" key="2">
    <source>
        <dbReference type="Proteomes" id="UP000823405"/>
    </source>
</evidence>
<dbReference type="InterPro" id="IPR032675">
    <property type="entry name" value="LRR_dom_sf"/>
</dbReference>
<dbReference type="Proteomes" id="UP000823405">
    <property type="component" value="Unassembled WGS sequence"/>
</dbReference>
<accession>A0A9P6UG68</accession>
<dbReference type="Gene3D" id="3.80.10.10">
    <property type="entry name" value="Ribonuclease Inhibitor"/>
    <property type="match status" value="1"/>
</dbReference>
<dbReference type="PANTHER" id="PTHR16134">
    <property type="entry name" value="F-BOX/TPR REPEAT PROTEIN POF3"/>
    <property type="match status" value="1"/>
</dbReference>
<comment type="caution">
    <text evidence="1">The sequence shown here is derived from an EMBL/GenBank/DDBJ whole genome shotgun (WGS) entry which is preliminary data.</text>
</comment>
<organism evidence="1 2">
    <name type="scientific">Linnemannia gamsii</name>
    <dbReference type="NCBI Taxonomy" id="64522"/>
    <lineage>
        <taxon>Eukaryota</taxon>
        <taxon>Fungi</taxon>
        <taxon>Fungi incertae sedis</taxon>
        <taxon>Mucoromycota</taxon>
        <taxon>Mortierellomycotina</taxon>
        <taxon>Mortierellomycetes</taxon>
        <taxon>Mortierellales</taxon>
        <taxon>Mortierellaceae</taxon>
        <taxon>Linnemannia</taxon>
    </lineage>
</organism>
<sequence>MSTSAIQFFDIPELTHMVAAYLDKHDTSMLTQTCRRLRQLCEPLLYTDLSLDYNSREVNIFDSYDATLALARNIQHVKRLKISVIDIAMVFNCMLAYLDSAKDLTADAPQGARPNWLPSPDVSSPCVVPIPPMTNLEHLDAILSNKPYHLSSCPYYLISCENRHTTLLQLCWILYLNPRLTTLKVVRPLISNAYDLRVLSASISGLSRLKSLELDGIVSREEAWGRIGRKLFDSCSSGARTLAFSMDHYSSYTTRQVKDHDWNDTEQQVQEQIDLGTTPTIPHVHDGLQDFTMWSLGEVTSERDLVAVLRDCPNLQRLSLPGIQGQVSGTVIGRALGAHCPKLRKLAFSDFNFYGNMNTPVKIMLAVPAKQIEELHWANSFERLGGVSDSWMFRHHSEVLRKLVFESCFHVASDAIRTILTVCPVLEHFQMQINSFDHVLGGFIELTDATAYPWVCTKLKVLDLAVAIPDMPDLEPGQDPYYTRTPSVDLSVAEMEQLAVYEQLYRHIGSLTSLTHLALRAVLMDRGHPLGVHYHDGNRSFPAMLSLKDERTGRPGYLDLLQGLTQLEELRGS</sequence>